<dbReference type="OrthoDB" id="6718656at2759"/>
<proteinExistence type="predicted"/>
<dbReference type="Pfam" id="PF12796">
    <property type="entry name" value="Ank_2"/>
    <property type="match status" value="1"/>
</dbReference>
<evidence type="ECO:0000313" key="7">
    <source>
        <dbReference type="Proteomes" id="UP000662931"/>
    </source>
</evidence>
<dbReference type="AlphaFoldDB" id="A0A875RTE5"/>
<dbReference type="KEGG" id="bnn:FOA43_000717"/>
<dbReference type="InterPro" id="IPR051642">
    <property type="entry name" value="SWI6-like"/>
</dbReference>
<dbReference type="Gene3D" id="1.25.40.20">
    <property type="entry name" value="Ankyrin repeat-containing domain"/>
    <property type="match status" value="1"/>
</dbReference>
<dbReference type="RefSeq" id="XP_038776972.1">
    <property type="nucleotide sequence ID" value="XM_038921044.1"/>
</dbReference>
<dbReference type="GeneID" id="62194118"/>
<feature type="region of interest" description="Disordered" evidence="4">
    <location>
        <begin position="107"/>
        <end position="220"/>
    </location>
</feature>
<evidence type="ECO:0000259" key="5">
    <source>
        <dbReference type="PROSITE" id="PS51299"/>
    </source>
</evidence>
<dbReference type="SUPFAM" id="SSF54616">
    <property type="entry name" value="DNA-binding domain of Mlu1-box binding protein MBP1"/>
    <property type="match status" value="1"/>
</dbReference>
<evidence type="ECO:0000256" key="4">
    <source>
        <dbReference type="SAM" id="MobiDB-lite"/>
    </source>
</evidence>
<gene>
    <name evidence="6" type="ORF">FOA43_000717</name>
</gene>
<evidence type="ECO:0000313" key="6">
    <source>
        <dbReference type="EMBL" id="QPG73407.1"/>
    </source>
</evidence>
<dbReference type="EMBL" id="CP064812">
    <property type="protein sequence ID" value="QPG73407.1"/>
    <property type="molecule type" value="Genomic_DNA"/>
</dbReference>
<name>A0A875RTE5_EENNA</name>
<dbReference type="PROSITE" id="PS50088">
    <property type="entry name" value="ANK_REPEAT"/>
    <property type="match status" value="2"/>
</dbReference>
<sequence>MDDLYITTYSQVDVYESTFKGMPLMRRCDDNWVNATQILKIAGYGKAQRTRLLEKQVHQHIHRKIQGGFGRFQGTWVPLEFARDLAEDHKLPKDHVKVLYYDPDSDEVLSKKASSKPRPNSKSKSKSNANPRSNPNPKQKPKTTIKMNPIYNDNVSKKRIKHPVAESADHQTLKKPKKRGRKPKKKVSEEDGNPEYSRENGPAESDPTVVTSTGSSLPPTFAMYGPGNGKAVKHSYSVDQNHPTVALQQMEVVRDTVPLSSDPQQVPLSLNASRSQQQVNQFTFVNANGKSNQQSVYQPQPPPSPPSYSTHSQYQLPYIQGQQTYTQQQNGSIIGYNQFPENDGHYINNDLGASVSSEGMSLKSQGSLPHQQQRQSLIQLQQTYFMGPQQLLTPQSQPQMLQQAEINGDVEEDYDYYTERLLNFFSNDSEPIPEFLFNSPEDFDVNRPIDNEGHTPLHWASALALPSIVELLLSKNANPLILNNVGMNSLSKLIHFTNSYDTKNFSGLLHLLRQCLIVPDAEGRTPLHYLVDLTSESSKIDCLKYYLNEIVTFIGNQQKEAERVAGEEAPHKDLLRILINHRDNDGDTALHLALKNNSFYFAKALIQHGADIDSVGISNIPYELFKEVGMVAEPTSHDHENNQHVEVANHDDVNDITISESTVTRDQTLLLQDTTTQSGFYQKDSPITRTLDTNENKENMLNDSVVTKDLKPNSISISTVFDAVSNANDNSSPITSTPSKSKNVHSKSTNPDSINAFERNFPIMLSKLAESINDEMGNKTEEIKHNSKTIGNLDKEIELLNNKCSKLLKGNFSPFEEAKFNTLLNSAHYDKLCSLLNEKVAGFKKAVIFKRERLFNDFERSQALEVAKFVNEEETKISSDEVPSIESPEETINLAVELALLQIERKKLVNNKVESIAGGTGIELWNDLSKGQNVGSVTVFNEEIKMQAKMYLYKKLISNICDLPMDEINKDLLDGIEMRLEEGQISA</sequence>
<dbReference type="PROSITE" id="PS50297">
    <property type="entry name" value="ANK_REP_REGION"/>
    <property type="match status" value="2"/>
</dbReference>
<feature type="compositionally biased region" description="Polar residues" evidence="4">
    <location>
        <begin position="208"/>
        <end position="218"/>
    </location>
</feature>
<feature type="compositionally biased region" description="Basic residues" evidence="4">
    <location>
        <begin position="173"/>
        <end position="185"/>
    </location>
</feature>
<keyword evidence="1" id="KW-0677">Repeat</keyword>
<dbReference type="Pfam" id="PF04383">
    <property type="entry name" value="KilA-N"/>
    <property type="match status" value="1"/>
</dbReference>
<reference evidence="6" key="1">
    <citation type="submission" date="2020-10" db="EMBL/GenBank/DDBJ databases">
        <authorList>
            <person name="Roach M.J.R."/>
        </authorList>
    </citation>
    <scope>NUCLEOTIDE SEQUENCE</scope>
    <source>
        <strain evidence="6">CBS 1945</strain>
    </source>
</reference>
<dbReference type="PANTHER" id="PTHR43828:SF7">
    <property type="entry name" value="REGULATORY PROTEIN SWI4"/>
    <property type="match status" value="1"/>
</dbReference>
<feature type="domain" description="HTH APSES-type" evidence="5">
    <location>
        <begin position="4"/>
        <end position="112"/>
    </location>
</feature>
<keyword evidence="7" id="KW-1185">Reference proteome</keyword>
<dbReference type="InterPro" id="IPR018004">
    <property type="entry name" value="KilA/APSES_HTH"/>
</dbReference>
<dbReference type="Proteomes" id="UP000662931">
    <property type="component" value="Chromosome 1"/>
</dbReference>
<dbReference type="Pfam" id="PF00023">
    <property type="entry name" value="Ank"/>
    <property type="match status" value="1"/>
</dbReference>
<feature type="repeat" description="ANK" evidence="3">
    <location>
        <begin position="452"/>
        <end position="484"/>
    </location>
</feature>
<dbReference type="PROSITE" id="PS51299">
    <property type="entry name" value="HTH_APSES"/>
    <property type="match status" value="1"/>
</dbReference>
<feature type="compositionally biased region" description="Basic and acidic residues" evidence="4">
    <location>
        <begin position="163"/>
        <end position="172"/>
    </location>
</feature>
<dbReference type="GO" id="GO:0001228">
    <property type="term" value="F:DNA-binding transcription activator activity, RNA polymerase II-specific"/>
    <property type="evidence" value="ECO:0007669"/>
    <property type="project" value="UniProtKB-ARBA"/>
</dbReference>
<dbReference type="InterPro" id="IPR036887">
    <property type="entry name" value="HTH_APSES_sf"/>
</dbReference>
<accession>A0A875RTE5</accession>
<feature type="repeat" description="ANK" evidence="3">
    <location>
        <begin position="585"/>
        <end position="617"/>
    </location>
</feature>
<dbReference type="InterPro" id="IPR036770">
    <property type="entry name" value="Ankyrin_rpt-contain_sf"/>
</dbReference>
<feature type="region of interest" description="Disordered" evidence="4">
    <location>
        <begin position="291"/>
        <end position="312"/>
    </location>
</feature>
<keyword evidence="2 3" id="KW-0040">ANK repeat</keyword>
<dbReference type="GO" id="GO:0030907">
    <property type="term" value="C:MBF transcription complex"/>
    <property type="evidence" value="ECO:0007669"/>
    <property type="project" value="TreeGrafter"/>
</dbReference>
<dbReference type="SMART" id="SM01252">
    <property type="entry name" value="KilA-N"/>
    <property type="match status" value="1"/>
</dbReference>
<dbReference type="InterPro" id="IPR002110">
    <property type="entry name" value="Ankyrin_rpt"/>
</dbReference>
<dbReference type="SMART" id="SM00248">
    <property type="entry name" value="ANK"/>
    <property type="match status" value="3"/>
</dbReference>
<organism evidence="6 7">
    <name type="scientific">Eeniella nana</name>
    <name type="common">Yeast</name>
    <name type="synonym">Brettanomyces nanus</name>
    <dbReference type="NCBI Taxonomy" id="13502"/>
    <lineage>
        <taxon>Eukaryota</taxon>
        <taxon>Fungi</taxon>
        <taxon>Dikarya</taxon>
        <taxon>Ascomycota</taxon>
        <taxon>Saccharomycotina</taxon>
        <taxon>Pichiomycetes</taxon>
        <taxon>Pichiales</taxon>
        <taxon>Pichiaceae</taxon>
        <taxon>Brettanomyces</taxon>
    </lineage>
</organism>
<feature type="compositionally biased region" description="Low complexity" evidence="4">
    <location>
        <begin position="730"/>
        <end position="741"/>
    </location>
</feature>
<evidence type="ECO:0000256" key="3">
    <source>
        <dbReference type="PROSITE-ProRule" id="PRU00023"/>
    </source>
</evidence>
<feature type="compositionally biased region" description="Basic residues" evidence="4">
    <location>
        <begin position="113"/>
        <end position="125"/>
    </location>
</feature>
<evidence type="ECO:0000256" key="1">
    <source>
        <dbReference type="ARBA" id="ARBA00022737"/>
    </source>
</evidence>
<dbReference type="PANTHER" id="PTHR43828">
    <property type="entry name" value="ASPARAGINASE"/>
    <property type="match status" value="1"/>
</dbReference>
<feature type="compositionally biased region" description="Low complexity" evidence="4">
    <location>
        <begin position="126"/>
        <end position="137"/>
    </location>
</feature>
<evidence type="ECO:0000256" key="2">
    <source>
        <dbReference type="ARBA" id="ARBA00023043"/>
    </source>
</evidence>
<dbReference type="InterPro" id="IPR003163">
    <property type="entry name" value="Tscrpt_reg_HTH_APSES-type"/>
</dbReference>
<protein>
    <recommendedName>
        <fullName evidence="5">HTH APSES-type domain-containing protein</fullName>
    </recommendedName>
</protein>
<dbReference type="SUPFAM" id="SSF48403">
    <property type="entry name" value="Ankyrin repeat"/>
    <property type="match status" value="1"/>
</dbReference>
<dbReference type="GO" id="GO:0033309">
    <property type="term" value="C:SBF transcription complex"/>
    <property type="evidence" value="ECO:0007669"/>
    <property type="project" value="TreeGrafter"/>
</dbReference>
<dbReference type="GO" id="GO:0003677">
    <property type="term" value="F:DNA binding"/>
    <property type="evidence" value="ECO:0007669"/>
    <property type="project" value="InterPro"/>
</dbReference>
<feature type="region of interest" description="Disordered" evidence="4">
    <location>
        <begin position="726"/>
        <end position="752"/>
    </location>
</feature>
<dbReference type="Gene3D" id="3.10.260.10">
    <property type="entry name" value="Transcription regulator HTH, APSES-type DNA-binding domain"/>
    <property type="match status" value="1"/>
</dbReference>